<accession>A0ABQ9HFD1</accession>
<comment type="caution">
    <text evidence="2">The sequence shown here is derived from an EMBL/GenBank/DDBJ whole genome shotgun (WGS) entry which is preliminary data.</text>
</comment>
<protein>
    <submittedName>
        <fullName evidence="2">Uncharacterized protein</fullName>
    </submittedName>
</protein>
<feature type="region of interest" description="Disordered" evidence="1">
    <location>
        <begin position="738"/>
        <end position="759"/>
    </location>
</feature>
<feature type="compositionally biased region" description="Basic and acidic residues" evidence="1">
    <location>
        <begin position="1"/>
        <end position="11"/>
    </location>
</feature>
<feature type="region of interest" description="Disordered" evidence="1">
    <location>
        <begin position="228"/>
        <end position="251"/>
    </location>
</feature>
<name>A0ABQ9HFD1_9NEOP</name>
<proteinExistence type="predicted"/>
<evidence type="ECO:0000256" key="1">
    <source>
        <dbReference type="SAM" id="MobiDB-lite"/>
    </source>
</evidence>
<keyword evidence="3" id="KW-1185">Reference proteome</keyword>
<feature type="region of interest" description="Disordered" evidence="1">
    <location>
        <begin position="136"/>
        <end position="190"/>
    </location>
</feature>
<sequence>MRWKWSSDPRENPPTNGIIRHDSHLRKFGSDPAGDRTRFAMIGEGIGNGVISEKPGKPKLGWPGVESKPDPPESEFSAVKYFHDKHNAGQGTRGFQPCRPPACYSGSNRTSHAARCCPTLCLPSRVPAASQALDIKHTADTSRKRQPPSSAPLSPERMAGAGNNVRGLRHIPDKPRQPAASSGTIPSWEVTGVTRPGVKTWIVLVPQIAYSISRSRGRRKTAGGCVALTPLTRPRPGEPPQGQSAISPGARTQPTSLYTLEQYFRGQTNPFTTGVEVGRNKKNLKRFPEAVSLLASLVQSPAGSLPDFLTWESCRRTPLVGGFSQGSPVSLALSFRRCSILASHPSPSSALMTSCHTGHFSRDIGSILNSGLEFPHLGNVADISDGQWVSWGTAVPATYESHRLTKDEVDRSRWLRAANLRVPTLNCFSAYTSINNGVDWPINLFVKLLRPERPKTMGCDYLQSLALRGSGASLRLADLAARHALPLSPGRLVGHCRSVATPIACSRRIHVFQLEAAERAEVCRPRRKQEEDSTAINNGPPTQDVAGPKRPKALTKSHPVNSILDSINSGLTLLDSREIVKGEGGGMRASYMTVQGEKQRGEIRFPHGCRRGIASCRNHIAPTRTTRRPTANEIQDRLLLLHAAPGEATSRRPASSRGPSGGFLLTDHDRDLTVRIEWPAVPFRSAIQRLPRNQAQLVIHARSRDVLMSTNPAKSSRLGQWLPGGLRFDEGLARSASGKQPLRRHYDGENRWNTGTVTRSPDKQCGINVTSVEIPLENAVGTTSCSPIVIGQNFMRVLLDSSVSPVAGRRSICDASHVAAANHLPPGDRRRTGGGEVKVWLPPPPDLHPRVLNGRSWPVRATARINT</sequence>
<evidence type="ECO:0000313" key="3">
    <source>
        <dbReference type="Proteomes" id="UP001159363"/>
    </source>
</evidence>
<feature type="compositionally biased region" description="Polar residues" evidence="1">
    <location>
        <begin position="241"/>
        <end position="251"/>
    </location>
</feature>
<dbReference type="Proteomes" id="UP001159363">
    <property type="component" value="Chromosome 4"/>
</dbReference>
<organism evidence="2 3">
    <name type="scientific">Dryococelus australis</name>
    <dbReference type="NCBI Taxonomy" id="614101"/>
    <lineage>
        <taxon>Eukaryota</taxon>
        <taxon>Metazoa</taxon>
        <taxon>Ecdysozoa</taxon>
        <taxon>Arthropoda</taxon>
        <taxon>Hexapoda</taxon>
        <taxon>Insecta</taxon>
        <taxon>Pterygota</taxon>
        <taxon>Neoptera</taxon>
        <taxon>Polyneoptera</taxon>
        <taxon>Phasmatodea</taxon>
        <taxon>Verophasmatodea</taxon>
        <taxon>Anareolatae</taxon>
        <taxon>Phasmatidae</taxon>
        <taxon>Eurycanthinae</taxon>
        <taxon>Dryococelus</taxon>
    </lineage>
</organism>
<dbReference type="EMBL" id="JARBHB010000005">
    <property type="protein sequence ID" value="KAJ8883034.1"/>
    <property type="molecule type" value="Genomic_DNA"/>
</dbReference>
<feature type="region of interest" description="Disordered" evidence="1">
    <location>
        <begin position="524"/>
        <end position="559"/>
    </location>
</feature>
<reference evidence="2 3" key="1">
    <citation type="submission" date="2023-02" db="EMBL/GenBank/DDBJ databases">
        <title>LHISI_Scaffold_Assembly.</title>
        <authorList>
            <person name="Stuart O.P."/>
            <person name="Cleave R."/>
            <person name="Magrath M.J.L."/>
            <person name="Mikheyev A.S."/>
        </authorList>
    </citation>
    <scope>NUCLEOTIDE SEQUENCE [LARGE SCALE GENOMIC DNA]</scope>
    <source>
        <strain evidence="2">Daus_M_001</strain>
        <tissue evidence="2">Leg muscle</tissue>
    </source>
</reference>
<evidence type="ECO:0000313" key="2">
    <source>
        <dbReference type="EMBL" id="KAJ8883034.1"/>
    </source>
</evidence>
<gene>
    <name evidence="2" type="ORF">PR048_014873</name>
</gene>
<feature type="region of interest" description="Disordered" evidence="1">
    <location>
        <begin position="1"/>
        <end position="35"/>
    </location>
</feature>